<feature type="domain" description="ABC transporter" evidence="12">
    <location>
        <begin position="335"/>
        <end position="571"/>
    </location>
</feature>
<dbReference type="FunFam" id="3.40.50.300:FF:000251">
    <property type="entry name" value="ABC transporter B family member 19"/>
    <property type="match status" value="2"/>
</dbReference>
<evidence type="ECO:0000256" key="8">
    <source>
        <dbReference type="ARBA" id="ARBA00022989"/>
    </source>
</evidence>
<dbReference type="Pfam" id="PF00005">
    <property type="entry name" value="ABC_tran"/>
    <property type="match status" value="2"/>
</dbReference>
<gene>
    <name evidence="14" type="ORF">HS088_TW23G00084</name>
</gene>
<dbReference type="GO" id="GO:1900459">
    <property type="term" value="P:positive regulation of brassinosteroid mediated signaling pathway"/>
    <property type="evidence" value="ECO:0007669"/>
    <property type="project" value="UniProtKB-ARBA"/>
</dbReference>
<dbReference type="InParanoid" id="A0A7J7BTL2"/>
<comment type="similarity">
    <text evidence="2">Belongs to the ABC transporter superfamily. ABCB family. Multidrug resistance exporter (TC 3.A.1.201) subfamily.</text>
</comment>
<evidence type="ECO:0000313" key="14">
    <source>
        <dbReference type="EMBL" id="KAF5725363.1"/>
    </source>
</evidence>
<dbReference type="GO" id="GO:0009741">
    <property type="term" value="P:response to brassinosteroid"/>
    <property type="evidence" value="ECO:0007669"/>
    <property type="project" value="UniProtKB-ARBA"/>
</dbReference>
<dbReference type="FunFam" id="1.20.1560.10:FF:000029">
    <property type="entry name" value="ABC transporter B family member 1"/>
    <property type="match status" value="1"/>
</dbReference>
<feature type="domain" description="ABC transmembrane type-1" evidence="13">
    <location>
        <begin position="658"/>
        <end position="945"/>
    </location>
</feature>
<dbReference type="Pfam" id="PF00664">
    <property type="entry name" value="ABC_membrane"/>
    <property type="match status" value="2"/>
</dbReference>
<dbReference type="GO" id="GO:0009926">
    <property type="term" value="P:auxin polar transport"/>
    <property type="evidence" value="ECO:0007669"/>
    <property type="project" value="UniProtKB-ARBA"/>
</dbReference>
<dbReference type="GO" id="GO:0015421">
    <property type="term" value="F:ABC-type oligopeptide transporter activity"/>
    <property type="evidence" value="ECO:0007669"/>
    <property type="project" value="TreeGrafter"/>
</dbReference>
<dbReference type="FunFam" id="1.20.1560.10:FF:000009">
    <property type="entry name" value="ABC transporter B family member 1"/>
    <property type="match status" value="1"/>
</dbReference>
<keyword evidence="3" id="KW-0813">Transport</keyword>
<dbReference type="GO" id="GO:0005886">
    <property type="term" value="C:plasma membrane"/>
    <property type="evidence" value="ECO:0007669"/>
    <property type="project" value="UniProtKB-SubCell"/>
</dbReference>
<keyword evidence="4 11" id="KW-0812">Transmembrane</keyword>
<evidence type="ECO:0000256" key="10">
    <source>
        <dbReference type="ARBA" id="ARBA00023180"/>
    </source>
</evidence>
<evidence type="ECO:0000256" key="4">
    <source>
        <dbReference type="ARBA" id="ARBA00022692"/>
    </source>
</evidence>
<dbReference type="InterPro" id="IPR036640">
    <property type="entry name" value="ABC1_TM_sf"/>
</dbReference>
<dbReference type="GO" id="GO:0010329">
    <property type="term" value="F:auxin efflux transmembrane transporter activity"/>
    <property type="evidence" value="ECO:0007669"/>
    <property type="project" value="UniProtKB-ARBA"/>
</dbReference>
<evidence type="ECO:0000259" key="13">
    <source>
        <dbReference type="PROSITE" id="PS50929"/>
    </source>
</evidence>
<dbReference type="PROSITE" id="PS50929">
    <property type="entry name" value="ABC_TM1F"/>
    <property type="match status" value="2"/>
</dbReference>
<dbReference type="GO" id="GO:0009640">
    <property type="term" value="P:photomorphogenesis"/>
    <property type="evidence" value="ECO:0007669"/>
    <property type="project" value="UniProtKB-ARBA"/>
</dbReference>
<dbReference type="GO" id="GO:0005743">
    <property type="term" value="C:mitochondrial inner membrane"/>
    <property type="evidence" value="ECO:0007669"/>
    <property type="project" value="TreeGrafter"/>
</dbReference>
<feature type="transmembrane region" description="Helical" evidence="11">
    <location>
        <begin position="700"/>
        <end position="722"/>
    </location>
</feature>
<dbReference type="CDD" id="cd18578">
    <property type="entry name" value="ABC_6TM_Pgp_ABCB1_D2_like"/>
    <property type="match status" value="1"/>
</dbReference>
<dbReference type="Proteomes" id="UP000593562">
    <property type="component" value="Unassembled WGS sequence"/>
</dbReference>
<sequence>MAETPEVKDSIPEAEKQKEQSLPFFQLFSFADKYDWLLMTCGTVGAIIHGSAMPVFFLLFGQMVTGFGNNQSDLQKLTSEVLKYAVYFVYLGLVVCLTAYAETACWMYSGERQVSTLRKKYLEAVLKQDVGFFDTDARTGDIVFSVSTDTLLVQDAISEKVGNFIHYLSTFLAGLVVGFVAAWRLALLSVAVIPGIAFAGGLYAYTITGLTAKSRESYSFAGMIAEQAMAQIRTVYSYVGESKSFNAYSNAIQNTLKLGYKAGMAKGLGLGCTFGIASMSWALVFWSLGQSISNLGAFSKGKAAGYKLMEIIKQKPSIIQDHSDGKCLPEVQGNIEFKNVTFSYPSRPDVMIFRDFSIFFPAGKTFAVVGSSGSGKSTVVSLMERFYDPNQGQVLLDNVDIKTLELKWLRDQIGLVNQEPALFATTILENILYGKPDATMAEVEAATSAANAHSFITLLPDGYNTQVGERGVQLSGGQKQRIAIARAMLKNPKILLLDEATSALDAGSESIVQEALDRLMVGRTTVVVAHRLSTIRNVDTIVVIQQGQVVETGNHEELVAKAGAYASLIRFQEMVGNRDLANPSTRRTRSSRLSHSLSTKSLSLRSGSLRNLSYSYSTGADGRIEMVSTAETDRNTRAPDGYFFRLLKLNAPEWPYSIMGAIGSVLSGFIGPTFAFVMSNMIEVFYYRNPAVMERKVKEFVFIYIGVGIYAVVAYLIQHYFFSIMGENLTTRVRRMMLAAILRNEVGWFDEEEHNSSLVAAKLANDAADVKSAIPDRISVILQNITSLITAFMIGFVVEWRVSIIILATFPLLVLANFSQQLSMKGFAGDTAKAHAKCSMIAGEGVSNIRTVAAFNAQDKILSLFCNELRVPLRRSLRRSQIAGILFGLSQFSLNASEALILWWGVHLVRQGVTTFAKVLKVFIVLVITANSVAETVSIAPEIIRGGEAVGSVLSILDRSTKIDPDDPEAEVVESVRGEIELRHVDFAYPSRPDVMVFKDFNLRIRAGQSQALVGASGSGKSSVIALIERFYDPTAGKVMIDGKDIRRLNLKSLRRKIGLVQQEPALFAASIFDNIAYGKDGATEAEVEEAARAANVHGFVSALPDGYKTPVGERGVQLSGGQKQRIAIARAILKDPAILLLDEATSALDAESECVLQEALERLMRGRTTVLVAHRLSTIRGADCIGVVQDGRIVEQGSHSDLVSRPDGAYSRLLQLQHHQI</sequence>
<evidence type="ECO:0000256" key="5">
    <source>
        <dbReference type="ARBA" id="ARBA00022737"/>
    </source>
</evidence>
<feature type="transmembrane region" description="Helical" evidence="11">
    <location>
        <begin position="789"/>
        <end position="815"/>
    </location>
</feature>
<dbReference type="CDD" id="cd03249">
    <property type="entry name" value="ABC_MTABC3_MDL1_MDL2"/>
    <property type="match status" value="2"/>
</dbReference>
<dbReference type="InterPro" id="IPR017871">
    <property type="entry name" value="ABC_transporter-like_CS"/>
</dbReference>
<dbReference type="CDD" id="cd18577">
    <property type="entry name" value="ABC_6TM_Pgp_ABCB1_D1_like"/>
    <property type="match status" value="1"/>
</dbReference>
<keyword evidence="5" id="KW-0677">Repeat</keyword>
<feature type="transmembrane region" description="Helical" evidence="11">
    <location>
        <begin position="164"/>
        <end position="181"/>
    </location>
</feature>
<evidence type="ECO:0000259" key="12">
    <source>
        <dbReference type="PROSITE" id="PS50893"/>
    </source>
</evidence>
<dbReference type="GO" id="GO:0016887">
    <property type="term" value="F:ATP hydrolysis activity"/>
    <property type="evidence" value="ECO:0007669"/>
    <property type="project" value="InterPro"/>
</dbReference>
<dbReference type="PROSITE" id="PS50893">
    <property type="entry name" value="ABC_TRANSPORTER_2"/>
    <property type="match status" value="2"/>
</dbReference>
<feature type="transmembrane region" description="Helical" evidence="11">
    <location>
        <begin position="267"/>
        <end position="288"/>
    </location>
</feature>
<dbReference type="GO" id="GO:0008361">
    <property type="term" value="P:regulation of cell size"/>
    <property type="evidence" value="ECO:0007669"/>
    <property type="project" value="UniProtKB-ARBA"/>
</dbReference>
<feature type="domain" description="ABC transporter" evidence="12">
    <location>
        <begin position="982"/>
        <end position="1216"/>
    </location>
</feature>
<dbReference type="InterPro" id="IPR003439">
    <property type="entry name" value="ABC_transporter-like_ATP-bd"/>
</dbReference>
<name>A0A7J7BTL2_TRIWF</name>
<dbReference type="GO" id="GO:0009733">
    <property type="term" value="P:response to auxin"/>
    <property type="evidence" value="ECO:0007669"/>
    <property type="project" value="UniProtKB-ARBA"/>
</dbReference>
<dbReference type="PANTHER" id="PTHR43394">
    <property type="entry name" value="ATP-DEPENDENT PERMEASE MDL1, MITOCHONDRIAL"/>
    <property type="match status" value="1"/>
</dbReference>
<dbReference type="Gene3D" id="1.20.1560.10">
    <property type="entry name" value="ABC transporter type 1, transmembrane domain"/>
    <property type="match status" value="2"/>
</dbReference>
<proteinExistence type="inferred from homology"/>
<feature type="transmembrane region" description="Helical" evidence="11">
    <location>
        <begin position="84"/>
        <end position="109"/>
    </location>
</feature>
<evidence type="ECO:0000256" key="2">
    <source>
        <dbReference type="ARBA" id="ARBA00007577"/>
    </source>
</evidence>
<dbReference type="InterPro" id="IPR039421">
    <property type="entry name" value="Type_1_exporter"/>
</dbReference>
<feature type="transmembrane region" description="Helical" evidence="11">
    <location>
        <begin position="882"/>
        <end position="906"/>
    </location>
</feature>
<dbReference type="PANTHER" id="PTHR43394:SF11">
    <property type="entry name" value="ATP-BINDING CASSETTE TRANSPORTER"/>
    <property type="match status" value="1"/>
</dbReference>
<evidence type="ECO:0000256" key="3">
    <source>
        <dbReference type="ARBA" id="ARBA00022448"/>
    </source>
</evidence>
<evidence type="ECO:0000256" key="1">
    <source>
        <dbReference type="ARBA" id="ARBA00004651"/>
    </source>
</evidence>
<dbReference type="SMART" id="SM00382">
    <property type="entry name" value="AAA"/>
    <property type="match status" value="2"/>
</dbReference>
<dbReference type="AlphaFoldDB" id="A0A7J7BTL2"/>
<dbReference type="SUPFAM" id="SSF90123">
    <property type="entry name" value="ABC transporter transmembrane region"/>
    <property type="match status" value="2"/>
</dbReference>
<feature type="transmembrane region" description="Helical" evidence="11">
    <location>
        <begin position="36"/>
        <end position="64"/>
    </location>
</feature>
<keyword evidence="8 11" id="KW-1133">Transmembrane helix</keyword>
<accession>A0A7J7BTL2</accession>
<keyword evidence="7" id="KW-0067">ATP-binding</keyword>
<dbReference type="PROSITE" id="PS00211">
    <property type="entry name" value="ABC_TRANSPORTER_1"/>
    <property type="match status" value="2"/>
</dbReference>
<evidence type="ECO:0000256" key="9">
    <source>
        <dbReference type="ARBA" id="ARBA00023136"/>
    </source>
</evidence>
<keyword evidence="15" id="KW-1185">Reference proteome</keyword>
<dbReference type="InterPro" id="IPR011527">
    <property type="entry name" value="ABC1_TM_dom"/>
</dbReference>
<dbReference type="InterPro" id="IPR027417">
    <property type="entry name" value="P-loop_NTPase"/>
</dbReference>
<evidence type="ECO:0000256" key="7">
    <source>
        <dbReference type="ARBA" id="ARBA00022840"/>
    </source>
</evidence>
<evidence type="ECO:0000256" key="11">
    <source>
        <dbReference type="SAM" id="Phobius"/>
    </source>
</evidence>
<feature type="transmembrane region" description="Helical" evidence="11">
    <location>
        <begin position="187"/>
        <end position="205"/>
    </location>
</feature>
<keyword evidence="10" id="KW-0325">Glycoprotein</keyword>
<keyword evidence="9 11" id="KW-0472">Membrane</keyword>
<dbReference type="GO" id="GO:0043481">
    <property type="term" value="P:anthocyanin accumulation in tissues in response to UV light"/>
    <property type="evidence" value="ECO:0007669"/>
    <property type="project" value="UniProtKB-ARBA"/>
</dbReference>
<dbReference type="GO" id="GO:0009958">
    <property type="term" value="P:positive gravitropism"/>
    <property type="evidence" value="ECO:0007669"/>
    <property type="project" value="UniProtKB-ARBA"/>
</dbReference>
<dbReference type="InterPro" id="IPR003593">
    <property type="entry name" value="AAA+_ATPase"/>
</dbReference>
<dbReference type="GO" id="GO:0048443">
    <property type="term" value="P:stamen development"/>
    <property type="evidence" value="ECO:0007669"/>
    <property type="project" value="UniProtKB-ARBA"/>
</dbReference>
<comment type="caution">
    <text evidence="14">The sequence shown here is derived from an EMBL/GenBank/DDBJ whole genome shotgun (WGS) entry which is preliminary data.</text>
</comment>
<dbReference type="GO" id="GO:0005524">
    <property type="term" value="F:ATP binding"/>
    <property type="evidence" value="ECO:0007669"/>
    <property type="project" value="UniProtKB-KW"/>
</dbReference>
<keyword evidence="6" id="KW-0547">Nucleotide-binding</keyword>
<organism evidence="14 15">
    <name type="scientific">Tripterygium wilfordii</name>
    <name type="common">Thunder God vine</name>
    <dbReference type="NCBI Taxonomy" id="458696"/>
    <lineage>
        <taxon>Eukaryota</taxon>
        <taxon>Viridiplantae</taxon>
        <taxon>Streptophyta</taxon>
        <taxon>Embryophyta</taxon>
        <taxon>Tracheophyta</taxon>
        <taxon>Spermatophyta</taxon>
        <taxon>Magnoliopsida</taxon>
        <taxon>eudicotyledons</taxon>
        <taxon>Gunneridae</taxon>
        <taxon>Pentapetalae</taxon>
        <taxon>rosids</taxon>
        <taxon>fabids</taxon>
        <taxon>Celastrales</taxon>
        <taxon>Celastraceae</taxon>
        <taxon>Tripterygium</taxon>
    </lineage>
</organism>
<comment type="subcellular location">
    <subcellularLocation>
        <location evidence="1">Cell membrane</location>
        <topology evidence="1">Multi-pass membrane protein</topology>
    </subcellularLocation>
</comment>
<dbReference type="EMBL" id="JAAARO010000023">
    <property type="protein sequence ID" value="KAF5725363.1"/>
    <property type="molecule type" value="Genomic_DNA"/>
</dbReference>
<feature type="transmembrane region" description="Helical" evidence="11">
    <location>
        <begin position="654"/>
        <end position="679"/>
    </location>
</feature>
<dbReference type="Gene3D" id="3.40.50.300">
    <property type="entry name" value="P-loop containing nucleotide triphosphate hydrolases"/>
    <property type="match status" value="2"/>
</dbReference>
<dbReference type="GO" id="GO:0009637">
    <property type="term" value="P:response to blue light"/>
    <property type="evidence" value="ECO:0007669"/>
    <property type="project" value="UniProtKB-ARBA"/>
</dbReference>
<dbReference type="FunCoup" id="A0A7J7BTL2">
    <property type="interactions" value="424"/>
</dbReference>
<evidence type="ECO:0000256" key="6">
    <source>
        <dbReference type="ARBA" id="ARBA00022741"/>
    </source>
</evidence>
<protein>
    <submittedName>
        <fullName evidence="14">Putative multidrug resistance protein 1 2</fullName>
    </submittedName>
</protein>
<reference evidence="14 15" key="1">
    <citation type="journal article" date="2020" name="Nat. Commun.">
        <title>Genome of Tripterygium wilfordii and identification of cytochrome P450 involved in triptolide biosynthesis.</title>
        <authorList>
            <person name="Tu L."/>
            <person name="Su P."/>
            <person name="Zhang Z."/>
            <person name="Gao L."/>
            <person name="Wang J."/>
            <person name="Hu T."/>
            <person name="Zhou J."/>
            <person name="Zhang Y."/>
            <person name="Zhao Y."/>
            <person name="Liu Y."/>
            <person name="Song Y."/>
            <person name="Tong Y."/>
            <person name="Lu Y."/>
            <person name="Yang J."/>
            <person name="Xu C."/>
            <person name="Jia M."/>
            <person name="Peters R.J."/>
            <person name="Huang L."/>
            <person name="Gao W."/>
        </authorList>
    </citation>
    <scope>NUCLEOTIDE SEQUENCE [LARGE SCALE GENOMIC DNA]</scope>
    <source>
        <strain evidence="15">cv. XIE 37</strain>
        <tissue evidence="14">Leaf</tissue>
    </source>
</reference>
<evidence type="ECO:0000313" key="15">
    <source>
        <dbReference type="Proteomes" id="UP000593562"/>
    </source>
</evidence>
<feature type="domain" description="ABC transmembrane type-1" evidence="13">
    <location>
        <begin position="42"/>
        <end position="294"/>
    </location>
</feature>
<dbReference type="GO" id="GO:0090374">
    <property type="term" value="P:oligopeptide export from mitochondrion"/>
    <property type="evidence" value="ECO:0007669"/>
    <property type="project" value="TreeGrafter"/>
</dbReference>
<dbReference type="SUPFAM" id="SSF52540">
    <property type="entry name" value="P-loop containing nucleoside triphosphate hydrolases"/>
    <property type="match status" value="2"/>
</dbReference>